<dbReference type="Proteomes" id="UP000191144">
    <property type="component" value="Chromosome D"/>
</dbReference>
<dbReference type="EMBL" id="LT598482">
    <property type="protein sequence ID" value="SCU86944.1"/>
    <property type="molecule type" value="Genomic_DNA"/>
</dbReference>
<keyword evidence="3" id="KW-1185">Reference proteome</keyword>
<gene>
    <name evidence="2" type="ORF">LAME_0D08196G</name>
</gene>
<comment type="similarity">
    <text evidence="1">Belongs to the RCAN family.</text>
</comment>
<evidence type="ECO:0000313" key="3">
    <source>
        <dbReference type="Proteomes" id="UP000191144"/>
    </source>
</evidence>
<accession>A0A1G4JAV8</accession>
<dbReference type="AlphaFoldDB" id="A0A1G4JAV8"/>
<sequence>MVSNTVIITSRRKNAAENPSLELIREFLEAIVLTRFQVTATCPMQLVALPTLQRCVLVCPSLEIAQEAILLHSQWPQLDAFQFQFSAAASQPPLAAPKQFLELPKQRALFLVSPPVSPPPEFDYSRLEESPNRHQGLRPVGHVGAFPAASSKSSHHLHPHHHQVLLHHPSTSITLDTAAVETEKRLDTEPNLSVHGDANVHAHELQLPSIDQFRTAVPPRSIFDDCD</sequence>
<dbReference type="GO" id="GO:0019722">
    <property type="term" value="P:calcium-mediated signaling"/>
    <property type="evidence" value="ECO:0007669"/>
    <property type="project" value="InterPro"/>
</dbReference>
<dbReference type="InterPro" id="IPR006931">
    <property type="entry name" value="Calcipressin"/>
</dbReference>
<dbReference type="Pfam" id="PF04847">
    <property type="entry name" value="Calcipressin"/>
    <property type="match status" value="1"/>
</dbReference>
<evidence type="ECO:0000313" key="2">
    <source>
        <dbReference type="EMBL" id="SCU86944.1"/>
    </source>
</evidence>
<dbReference type="OrthoDB" id="17212at2759"/>
<name>A0A1G4JAV8_9SACH</name>
<evidence type="ECO:0000256" key="1">
    <source>
        <dbReference type="ARBA" id="ARBA00008209"/>
    </source>
</evidence>
<reference evidence="3" key="1">
    <citation type="submission" date="2016-03" db="EMBL/GenBank/DDBJ databases">
        <authorList>
            <person name="Devillers Hugo."/>
        </authorList>
    </citation>
    <scope>NUCLEOTIDE SEQUENCE [LARGE SCALE GENOMIC DNA]</scope>
</reference>
<protein>
    <submittedName>
        <fullName evidence="2">LAME_0D08196g1_1</fullName>
    </submittedName>
</protein>
<organism evidence="2 3">
    <name type="scientific">Lachancea meyersii CBS 8951</name>
    <dbReference type="NCBI Taxonomy" id="1266667"/>
    <lineage>
        <taxon>Eukaryota</taxon>
        <taxon>Fungi</taxon>
        <taxon>Dikarya</taxon>
        <taxon>Ascomycota</taxon>
        <taxon>Saccharomycotina</taxon>
        <taxon>Saccharomycetes</taxon>
        <taxon>Saccharomycetales</taxon>
        <taxon>Saccharomycetaceae</taxon>
        <taxon>Lachancea</taxon>
    </lineage>
</organism>
<proteinExistence type="inferred from homology"/>